<keyword evidence="3" id="KW-1185">Reference proteome</keyword>
<dbReference type="Proteomes" id="UP000032811">
    <property type="component" value="Chromosome 1"/>
</dbReference>
<name>A0ABP1XWU9_PARSO</name>
<protein>
    <recommendedName>
        <fullName evidence="4">Collagen triple helix repeat (20 copies)</fullName>
    </recommendedName>
</protein>
<dbReference type="EMBL" id="LN679998">
    <property type="protein sequence ID" value="CEJ74297.1"/>
    <property type="molecule type" value="Genomic_DNA"/>
</dbReference>
<dbReference type="GeneID" id="97539353"/>
<dbReference type="PANTHER" id="PTHR24637:SF417">
    <property type="entry name" value="COL_CUTICLE_N DOMAIN-CONTAINING PROTEIN"/>
    <property type="match status" value="1"/>
</dbReference>
<dbReference type="Pfam" id="PF01391">
    <property type="entry name" value="Collagen"/>
    <property type="match status" value="1"/>
</dbReference>
<dbReference type="PANTHER" id="PTHR24637">
    <property type="entry name" value="COLLAGEN"/>
    <property type="match status" value="1"/>
</dbReference>
<evidence type="ECO:0008006" key="4">
    <source>
        <dbReference type="Google" id="ProtNLM"/>
    </source>
</evidence>
<evidence type="ECO:0000313" key="3">
    <source>
        <dbReference type="Proteomes" id="UP000032811"/>
    </source>
</evidence>
<organism evidence="2 3">
    <name type="scientific">Paraclostridium sordellii</name>
    <name type="common">Clostridium sordellii</name>
    <dbReference type="NCBI Taxonomy" id="1505"/>
    <lineage>
        <taxon>Bacteria</taxon>
        <taxon>Bacillati</taxon>
        <taxon>Bacillota</taxon>
        <taxon>Clostridia</taxon>
        <taxon>Peptostreptococcales</taxon>
        <taxon>Peptostreptococcaceae</taxon>
        <taxon>Paraclostridium</taxon>
    </lineage>
</organism>
<feature type="region of interest" description="Disordered" evidence="1">
    <location>
        <begin position="122"/>
        <end position="257"/>
    </location>
</feature>
<evidence type="ECO:0000256" key="1">
    <source>
        <dbReference type="SAM" id="MobiDB-lite"/>
    </source>
</evidence>
<dbReference type="InterPro" id="IPR008160">
    <property type="entry name" value="Collagen"/>
</dbReference>
<sequence>MHKKCDNKYCNINQCSSKYHYCDTFNEPEPVTPKFFFYPCEIDLYNNLKNCLCKTVGFKLSCSDCILRLKIMKVTPCSVYGKTSSGKGPICLKLSAIDYVDFGKEVYVNPLCNVNISEILTLPGSKGEKGEPGPQGPKGEKGEAGPQGPKGEKGEAGPQGPKGEKGEAGPQGPKGEKGEAGSQGPKGEKGEAGSQGPKGEKGEAGPQGPKGEKGEAGSQGPKGEKGEVGPSSKPAPVPYNPEKKKKLYTNKKDPYNK</sequence>
<dbReference type="RefSeq" id="WP_057545257.1">
    <property type="nucleotide sequence ID" value="NZ_CDNU01000014.1"/>
</dbReference>
<reference evidence="2 3" key="1">
    <citation type="submission" date="2014-11" db="EMBL/GenBank/DDBJ databases">
        <authorList>
            <person name="Aslett M.A."/>
            <person name="De Silva N."/>
        </authorList>
    </citation>
    <scope>NUCLEOTIDE SEQUENCE [LARGE SCALE GENOMIC DNA]</scope>
    <source>
        <strain evidence="2 3">ATCC9714</strain>
    </source>
</reference>
<gene>
    <name evidence="2" type="ORF">ATCC9714_21851</name>
</gene>
<accession>A0ABP1XWU9</accession>
<proteinExistence type="predicted"/>
<evidence type="ECO:0000313" key="2">
    <source>
        <dbReference type="EMBL" id="CEJ74297.1"/>
    </source>
</evidence>